<protein>
    <recommendedName>
        <fullName evidence="4">HAF repeat-containing protein</fullName>
    </recommendedName>
</protein>
<comment type="caution">
    <text evidence="2">The sequence shown here is derived from an EMBL/GenBank/DDBJ whole genome shotgun (WGS) entry which is preliminary data.</text>
</comment>
<proteinExistence type="predicted"/>
<organism evidence="2 3">
    <name type="scientific">Ramlibacter algicola</name>
    <dbReference type="NCBI Taxonomy" id="2795217"/>
    <lineage>
        <taxon>Bacteria</taxon>
        <taxon>Pseudomonadati</taxon>
        <taxon>Pseudomonadota</taxon>
        <taxon>Betaproteobacteria</taxon>
        <taxon>Burkholderiales</taxon>
        <taxon>Comamonadaceae</taxon>
        <taxon>Ramlibacter</taxon>
    </lineage>
</organism>
<accession>A0A934Q5X5</accession>
<reference evidence="2" key="1">
    <citation type="submission" date="2020-12" db="EMBL/GenBank/DDBJ databases">
        <title>Ramlibacter sp. nov., isolated from a freshwater alga, Cryptomonas.</title>
        <authorList>
            <person name="Kim H.M."/>
            <person name="Jeon C.O."/>
        </authorList>
    </citation>
    <scope>NUCLEOTIDE SEQUENCE</scope>
    <source>
        <strain evidence="2">CrO1</strain>
    </source>
</reference>
<sequence length="428" mass="41587">MLFTALLAGSCGGGGGDDVPVAQAPPAAAIGPAAPAPAPAPAAAPTPPAAVPPPPAAVPAPPTAAPNPPAPAPAGSIAATFVATVFADSPQAGAMSLNDTGQVAYTATTATGERARFFDGAAVRDISAETGRAVALNAAGMVTGFLVRGSPHIFSWLPGPPEVLSVIDTSPSVSTVPAAINTSGQMAGTLADRGFRTGFRRNPDGTGQSLEAIGSGMIVGTEGLFINTAATIAGLSSTPAGGTHAALWVVGQPVVDVGTLGGANSSVAALNDAGQVAGQAELANGQQRAYRWSASQGIVDLGTLGGPDSAAAAMNAAGWVAGSASTADGHTLATLWRDATPLSLGTLGGTDSAATVVNAAGQVGGRASTAGGAHHAFLWSQLDGMVDLNARVGSADVGLLQEIVALAQDGSVLATTDRGTLVLLRPAK</sequence>
<dbReference type="InterPro" id="IPR014262">
    <property type="entry name" value="HAF_rpt"/>
</dbReference>
<evidence type="ECO:0000256" key="1">
    <source>
        <dbReference type="SAM" id="MobiDB-lite"/>
    </source>
</evidence>
<name>A0A934Q5X5_9BURK</name>
<dbReference type="RefSeq" id="WP_200789941.1">
    <property type="nucleotide sequence ID" value="NZ_JAEDAO010000001.1"/>
</dbReference>
<evidence type="ECO:0000313" key="2">
    <source>
        <dbReference type="EMBL" id="MBK0394859.1"/>
    </source>
</evidence>
<evidence type="ECO:0008006" key="4">
    <source>
        <dbReference type="Google" id="ProtNLM"/>
    </source>
</evidence>
<dbReference type="Proteomes" id="UP000617041">
    <property type="component" value="Unassembled WGS sequence"/>
</dbReference>
<feature type="compositionally biased region" description="Pro residues" evidence="1">
    <location>
        <begin position="34"/>
        <end position="72"/>
    </location>
</feature>
<dbReference type="EMBL" id="JAEDAO010000001">
    <property type="protein sequence ID" value="MBK0394859.1"/>
    <property type="molecule type" value="Genomic_DNA"/>
</dbReference>
<gene>
    <name evidence="2" type="ORF">I8E28_19800</name>
</gene>
<dbReference type="NCBIfam" id="TIGR02913">
    <property type="entry name" value="HAF_rpt"/>
    <property type="match status" value="2"/>
</dbReference>
<dbReference type="AlphaFoldDB" id="A0A934Q5X5"/>
<evidence type="ECO:0000313" key="3">
    <source>
        <dbReference type="Proteomes" id="UP000617041"/>
    </source>
</evidence>
<feature type="region of interest" description="Disordered" evidence="1">
    <location>
        <begin position="31"/>
        <end position="72"/>
    </location>
</feature>
<keyword evidence="3" id="KW-1185">Reference proteome</keyword>